<name>A0AAU7DIF6_9BACT</name>
<evidence type="ECO:0000259" key="2">
    <source>
        <dbReference type="Pfam" id="PF08308"/>
    </source>
</evidence>
<organism evidence="3">
    <name type="scientific">Telmatobacter sp. DSM 110680</name>
    <dbReference type="NCBI Taxonomy" id="3036704"/>
    <lineage>
        <taxon>Bacteria</taxon>
        <taxon>Pseudomonadati</taxon>
        <taxon>Acidobacteriota</taxon>
        <taxon>Terriglobia</taxon>
        <taxon>Terriglobales</taxon>
        <taxon>Acidobacteriaceae</taxon>
        <taxon>Telmatobacter</taxon>
    </lineage>
</organism>
<dbReference type="EMBL" id="CP121196">
    <property type="protein sequence ID" value="XBH17121.1"/>
    <property type="molecule type" value="Genomic_DNA"/>
</dbReference>
<gene>
    <name evidence="3" type="ORF">P8935_21455</name>
</gene>
<dbReference type="AlphaFoldDB" id="A0AAU7DIF6"/>
<feature type="signal peptide" evidence="1">
    <location>
        <begin position="1"/>
        <end position="29"/>
    </location>
</feature>
<dbReference type="InterPro" id="IPR047676">
    <property type="entry name" value="FxLYD_dom"/>
</dbReference>
<dbReference type="NCBIfam" id="NF038353">
    <property type="entry name" value="FxLYD_dom"/>
    <property type="match status" value="1"/>
</dbReference>
<proteinExistence type="predicted"/>
<sequence>MAVMIPKKIWSRPFLSILALLLCAMPALAKDVPLAVIDWPMTGNPVVRFTFGKFKTLPGMGSLHGYVMETTAENLSTRVIPSARFSVYLFDKAKVRVGEDAISLNNVGPGETIRFQTTVMASGQPVSVSISEKTDAAKSVSLTVNSTPQGALLKVDDTEAGVTPRLIHIGIGKHTLTFSKEGFNTGEFPLEIGRDDVSGGSISYELGTAAYDSVELRDGSLLNGDLVSISGMDIEIRVGGNLQHLDRNKVKRIMLVQRDAPTHDLPPISAPQQ</sequence>
<protein>
    <submittedName>
        <fullName evidence="3">PEGA domain-containing protein</fullName>
    </submittedName>
</protein>
<keyword evidence="1" id="KW-0732">Signal</keyword>
<feature type="domain" description="PEGA" evidence="2">
    <location>
        <begin position="140"/>
        <end position="185"/>
    </location>
</feature>
<accession>A0AAU7DIF6</accession>
<dbReference type="RefSeq" id="WP_348262351.1">
    <property type="nucleotide sequence ID" value="NZ_CP121196.1"/>
</dbReference>
<reference evidence="3" key="1">
    <citation type="submission" date="2023-03" db="EMBL/GenBank/DDBJ databases">
        <title>Edaphobacter sp.</title>
        <authorList>
            <person name="Huber K.J."/>
            <person name="Papendorf J."/>
            <person name="Pilke C."/>
            <person name="Bunk B."/>
            <person name="Sproeer C."/>
            <person name="Pester M."/>
        </authorList>
    </citation>
    <scope>NUCLEOTIDE SEQUENCE</scope>
    <source>
        <strain evidence="3">DSM 110680</strain>
    </source>
</reference>
<feature type="chain" id="PRO_5043896433" evidence="1">
    <location>
        <begin position="30"/>
        <end position="273"/>
    </location>
</feature>
<dbReference type="Pfam" id="PF08308">
    <property type="entry name" value="PEGA"/>
    <property type="match status" value="1"/>
</dbReference>
<dbReference type="InterPro" id="IPR013229">
    <property type="entry name" value="PEGA"/>
</dbReference>
<evidence type="ECO:0000313" key="3">
    <source>
        <dbReference type="EMBL" id="XBH17121.1"/>
    </source>
</evidence>
<evidence type="ECO:0000256" key="1">
    <source>
        <dbReference type="SAM" id="SignalP"/>
    </source>
</evidence>